<proteinExistence type="predicted"/>
<dbReference type="CDD" id="cd00086">
    <property type="entry name" value="homeodomain"/>
    <property type="match status" value="1"/>
</dbReference>
<dbReference type="GO" id="GO:0000977">
    <property type="term" value="F:RNA polymerase II transcription regulatory region sequence-specific DNA binding"/>
    <property type="evidence" value="ECO:0007669"/>
    <property type="project" value="TreeGrafter"/>
</dbReference>
<dbReference type="SMART" id="SM00389">
    <property type="entry name" value="HOX"/>
    <property type="match status" value="1"/>
</dbReference>
<dbReference type="InterPro" id="IPR009057">
    <property type="entry name" value="Homeodomain-like_sf"/>
</dbReference>
<dbReference type="PANTHER" id="PTHR24329">
    <property type="entry name" value="HOMEOBOX PROTEIN ARISTALESS"/>
    <property type="match status" value="1"/>
</dbReference>
<evidence type="ECO:0000256" key="6">
    <source>
        <dbReference type="RuleBase" id="RU000682"/>
    </source>
</evidence>
<dbReference type="InterPro" id="IPR050649">
    <property type="entry name" value="Paired_Homeobox_TFs"/>
</dbReference>
<dbReference type="EMBL" id="JAVHJS010000016">
    <property type="protein sequence ID" value="KAK2832583.1"/>
    <property type="molecule type" value="Genomic_DNA"/>
</dbReference>
<sequence length="255" mass="29805">MRASVASYTWSPGAFKKHLTNLRKMIALEDKSGHHTERTSPRQMESPGMPTYLSHSIEVILKRPSCLAGRKMQKTGENISEYTWTPNGKEELKSSQYTVCQRSHRRVRATFTVAQLEELERVFQDTHYPDVHTRDWLATRTHLSEGRVQIWFQNRRAKWRRTKVQERHGIRLEHNISKCTNPIKPSVFFTPKHYLPASRYPPVPLSEICTRELRPYVGSHQFHGPPYQPCFSNFRPHHANTLSKCMCLTSHLMLN</sequence>
<dbReference type="Pfam" id="PF00046">
    <property type="entry name" value="Homeodomain"/>
    <property type="match status" value="1"/>
</dbReference>
<name>A0AA88MBL4_TACVA</name>
<organism evidence="9 10">
    <name type="scientific">Tachysurus vachellii</name>
    <name type="common">Darkbarbel catfish</name>
    <name type="synonym">Pelteobagrus vachellii</name>
    <dbReference type="NCBI Taxonomy" id="175792"/>
    <lineage>
        <taxon>Eukaryota</taxon>
        <taxon>Metazoa</taxon>
        <taxon>Chordata</taxon>
        <taxon>Craniata</taxon>
        <taxon>Vertebrata</taxon>
        <taxon>Euteleostomi</taxon>
        <taxon>Actinopterygii</taxon>
        <taxon>Neopterygii</taxon>
        <taxon>Teleostei</taxon>
        <taxon>Ostariophysi</taxon>
        <taxon>Siluriformes</taxon>
        <taxon>Bagridae</taxon>
        <taxon>Tachysurus</taxon>
    </lineage>
</organism>
<dbReference type="PROSITE" id="PS50071">
    <property type="entry name" value="HOMEOBOX_2"/>
    <property type="match status" value="1"/>
</dbReference>
<evidence type="ECO:0000256" key="3">
    <source>
        <dbReference type="ARBA" id="ARBA00023155"/>
    </source>
</evidence>
<keyword evidence="3 5" id="KW-0371">Homeobox</keyword>
<accession>A0AA88MBL4</accession>
<protein>
    <recommendedName>
        <fullName evidence="8">Homeobox domain-containing protein</fullName>
    </recommendedName>
</protein>
<keyword evidence="10" id="KW-1185">Reference proteome</keyword>
<keyword evidence="2 5" id="KW-0238">DNA-binding</keyword>
<evidence type="ECO:0000256" key="1">
    <source>
        <dbReference type="ARBA" id="ARBA00004123"/>
    </source>
</evidence>
<gene>
    <name evidence="9" type="ORF">Q7C36_016045</name>
</gene>
<dbReference type="PROSITE" id="PS00027">
    <property type="entry name" value="HOMEOBOX_1"/>
    <property type="match status" value="1"/>
</dbReference>
<dbReference type="InterPro" id="IPR017970">
    <property type="entry name" value="Homeobox_CS"/>
</dbReference>
<feature type="region of interest" description="Disordered" evidence="7">
    <location>
        <begin position="30"/>
        <end position="49"/>
    </location>
</feature>
<feature type="DNA-binding region" description="Homeobox" evidence="5">
    <location>
        <begin position="104"/>
        <end position="163"/>
    </location>
</feature>
<dbReference type="AlphaFoldDB" id="A0AA88MBL4"/>
<evidence type="ECO:0000313" key="9">
    <source>
        <dbReference type="EMBL" id="KAK2832583.1"/>
    </source>
</evidence>
<evidence type="ECO:0000259" key="8">
    <source>
        <dbReference type="PROSITE" id="PS50071"/>
    </source>
</evidence>
<keyword evidence="4 5" id="KW-0539">Nucleus</keyword>
<dbReference type="PANTHER" id="PTHR24329:SF340">
    <property type="entry name" value="ARISTALESS RELATED HOMEOBOX"/>
    <property type="match status" value="1"/>
</dbReference>
<dbReference type="GO" id="GO:0005634">
    <property type="term" value="C:nucleus"/>
    <property type="evidence" value="ECO:0007669"/>
    <property type="project" value="UniProtKB-SubCell"/>
</dbReference>
<comment type="caution">
    <text evidence="9">The sequence shown here is derived from an EMBL/GenBank/DDBJ whole genome shotgun (WGS) entry which is preliminary data.</text>
</comment>
<feature type="compositionally biased region" description="Basic and acidic residues" evidence="7">
    <location>
        <begin position="30"/>
        <end position="40"/>
    </location>
</feature>
<dbReference type="GO" id="GO:0000981">
    <property type="term" value="F:DNA-binding transcription factor activity, RNA polymerase II-specific"/>
    <property type="evidence" value="ECO:0007669"/>
    <property type="project" value="InterPro"/>
</dbReference>
<evidence type="ECO:0000256" key="2">
    <source>
        <dbReference type="ARBA" id="ARBA00023125"/>
    </source>
</evidence>
<evidence type="ECO:0000256" key="5">
    <source>
        <dbReference type="PROSITE-ProRule" id="PRU00108"/>
    </source>
</evidence>
<comment type="subcellular location">
    <subcellularLocation>
        <location evidence="1 5 6">Nucleus</location>
    </subcellularLocation>
</comment>
<dbReference type="SUPFAM" id="SSF46689">
    <property type="entry name" value="Homeodomain-like"/>
    <property type="match status" value="1"/>
</dbReference>
<dbReference type="Gene3D" id="1.10.10.60">
    <property type="entry name" value="Homeodomain-like"/>
    <property type="match status" value="1"/>
</dbReference>
<dbReference type="FunFam" id="1.10.10.60:FF:000679">
    <property type="entry name" value="Homeobox protein aristaless"/>
    <property type="match status" value="1"/>
</dbReference>
<dbReference type="InterPro" id="IPR001356">
    <property type="entry name" value="HD"/>
</dbReference>
<evidence type="ECO:0000313" key="10">
    <source>
        <dbReference type="Proteomes" id="UP001187315"/>
    </source>
</evidence>
<evidence type="ECO:0000256" key="7">
    <source>
        <dbReference type="SAM" id="MobiDB-lite"/>
    </source>
</evidence>
<evidence type="ECO:0000256" key="4">
    <source>
        <dbReference type="ARBA" id="ARBA00023242"/>
    </source>
</evidence>
<feature type="domain" description="Homeobox" evidence="8">
    <location>
        <begin position="102"/>
        <end position="162"/>
    </location>
</feature>
<reference evidence="9" key="1">
    <citation type="submission" date="2023-08" db="EMBL/GenBank/DDBJ databases">
        <title>Pelteobagrus vachellii genome.</title>
        <authorList>
            <person name="Liu H."/>
        </authorList>
    </citation>
    <scope>NUCLEOTIDE SEQUENCE</scope>
    <source>
        <strain evidence="9">PRFRI_2022a</strain>
        <tissue evidence="9">Muscle</tissue>
    </source>
</reference>
<dbReference type="Proteomes" id="UP001187315">
    <property type="component" value="Unassembled WGS sequence"/>
</dbReference>